<proteinExistence type="predicted"/>
<sequence>MVRKQRTPPGPHKHCEKCFNRYCQAPVVPAVSCLVISCRACCGAAFHMCKEEEHRLLCPLEQVPCLNSVYGCPFTMARFKVAKHLQACPASIVSCSMEWNRWPSEESEGILHQNIIEEKPGTECLDVALALRDQKALFGALNMAKLFPECREPCAVDEGDATDDEDQGAGAAGKGAGQSEENDVPELSQEERESLAKDKEGMDLSGYKAWENMFSKELKACKVTGSLVDDRVKERDSSSANRGQASQGSAQKKNPEAGDSGETQQPAPVNLAAEKTGLAPWQDGVLERLKKEVPVGDYNMYLVHHGRMLIHFGQMAACTPKEKDFVYGNLEAQEVKTVTTFRVPVSYCGKRARLGDVMAHKKPTKSVLVDTSDLGISLEDLPKSDVVRTTLLCALEKELKGHEISEMRSTDALYVDFGTQTYNFAKDPFSSVAVLADVLDDKESSSLHLQLHSESVTRRHNKSSSAFTFCCNHFFRRDEFPSHFKNVHADIQSGLDGWFQRRCPLAYLGCTFVQHPWCPAGLKSHIMYCQQLKTFAVRPHVHPVLSETKWCKSVRNGREKETDALSNLPLEILNYIAGFLDSFSLSQLAQVSVLMRDICATLLQERGMVFLLWEKKRYSHGGSSWRVRRKASEGVPFACMLM</sequence>
<comment type="caution">
    <text evidence="1">The sequence shown here is derived from an EMBL/GenBank/DDBJ whole genome shotgun (WGS) entry which is preliminary data.</text>
</comment>
<keyword evidence="2" id="KW-1185">Reference proteome</keyword>
<accession>A0ACB8ETE5</accession>
<protein>
    <submittedName>
        <fullName evidence="1">F-box only protein 40</fullName>
    </submittedName>
</protein>
<name>A0ACB8ETE5_9SAUR</name>
<dbReference type="Proteomes" id="UP000827872">
    <property type="component" value="Linkage Group LG07"/>
</dbReference>
<gene>
    <name evidence="1" type="primary">FBXO40</name>
    <name evidence="1" type="ORF">K3G42_028153</name>
</gene>
<dbReference type="EMBL" id="CM037620">
    <property type="protein sequence ID" value="KAH7995741.1"/>
    <property type="molecule type" value="Genomic_DNA"/>
</dbReference>
<reference evidence="1" key="1">
    <citation type="submission" date="2021-08" db="EMBL/GenBank/DDBJ databases">
        <title>The first chromosome-level gecko genome reveals the dynamic sex chromosomes of Neotropical dwarf geckos (Sphaerodactylidae: Sphaerodactylus).</title>
        <authorList>
            <person name="Pinto B.J."/>
            <person name="Keating S.E."/>
            <person name="Gamble T."/>
        </authorList>
    </citation>
    <scope>NUCLEOTIDE SEQUENCE</scope>
    <source>
        <strain evidence="1">TG3544</strain>
    </source>
</reference>
<evidence type="ECO:0000313" key="1">
    <source>
        <dbReference type="EMBL" id="KAH7995741.1"/>
    </source>
</evidence>
<organism evidence="1 2">
    <name type="scientific">Sphaerodactylus townsendi</name>
    <dbReference type="NCBI Taxonomy" id="933632"/>
    <lineage>
        <taxon>Eukaryota</taxon>
        <taxon>Metazoa</taxon>
        <taxon>Chordata</taxon>
        <taxon>Craniata</taxon>
        <taxon>Vertebrata</taxon>
        <taxon>Euteleostomi</taxon>
        <taxon>Lepidosauria</taxon>
        <taxon>Squamata</taxon>
        <taxon>Bifurcata</taxon>
        <taxon>Gekkota</taxon>
        <taxon>Sphaerodactylidae</taxon>
        <taxon>Sphaerodactylus</taxon>
    </lineage>
</organism>
<evidence type="ECO:0000313" key="2">
    <source>
        <dbReference type="Proteomes" id="UP000827872"/>
    </source>
</evidence>